<name>A0A439DFZ6_9PEZI</name>
<reference evidence="1 2" key="1">
    <citation type="submission" date="2018-12" db="EMBL/GenBank/DDBJ databases">
        <title>Draft genome sequence of Xylaria grammica IHI A82.</title>
        <authorList>
            <person name="Buettner E."/>
            <person name="Kellner H."/>
        </authorList>
    </citation>
    <scope>NUCLEOTIDE SEQUENCE [LARGE SCALE GENOMIC DNA]</scope>
    <source>
        <strain evidence="1 2">IHI A82</strain>
    </source>
</reference>
<keyword evidence="2" id="KW-1185">Reference proteome</keyword>
<comment type="caution">
    <text evidence="1">The sequence shown here is derived from an EMBL/GenBank/DDBJ whole genome shotgun (WGS) entry which is preliminary data.</text>
</comment>
<sequence>MGKVAKGNEKIARQFHPVMRRLLMTGPIPSHRVQNERGNARRSLLSVVNEPPATPYVTACETDMSARWVILGKSRRPNDDPQWREFDVGTHVEHKHADEDGVFARQETGIPAVRRESPHEYDRGYDAFLAV</sequence>
<organism evidence="1 2">
    <name type="scientific">Xylaria grammica</name>
    <dbReference type="NCBI Taxonomy" id="363999"/>
    <lineage>
        <taxon>Eukaryota</taxon>
        <taxon>Fungi</taxon>
        <taxon>Dikarya</taxon>
        <taxon>Ascomycota</taxon>
        <taxon>Pezizomycotina</taxon>
        <taxon>Sordariomycetes</taxon>
        <taxon>Xylariomycetidae</taxon>
        <taxon>Xylariales</taxon>
        <taxon>Xylariaceae</taxon>
        <taxon>Xylaria</taxon>
    </lineage>
</organism>
<dbReference type="AlphaFoldDB" id="A0A439DFZ6"/>
<accession>A0A439DFZ6</accession>
<protein>
    <submittedName>
        <fullName evidence="1">Uncharacterized protein</fullName>
    </submittedName>
</protein>
<dbReference type="Proteomes" id="UP000286045">
    <property type="component" value="Unassembled WGS sequence"/>
</dbReference>
<dbReference type="EMBL" id="RYZI01000030">
    <property type="protein sequence ID" value="RWA13299.1"/>
    <property type="molecule type" value="Genomic_DNA"/>
</dbReference>
<evidence type="ECO:0000313" key="2">
    <source>
        <dbReference type="Proteomes" id="UP000286045"/>
    </source>
</evidence>
<proteinExistence type="predicted"/>
<gene>
    <name evidence="1" type="ORF">EKO27_g1810</name>
</gene>
<evidence type="ECO:0000313" key="1">
    <source>
        <dbReference type="EMBL" id="RWA13299.1"/>
    </source>
</evidence>